<evidence type="ECO:0000313" key="1">
    <source>
        <dbReference type="EMBL" id="CPR16537.1"/>
    </source>
</evidence>
<evidence type="ECO:0000313" key="2">
    <source>
        <dbReference type="Proteomes" id="UP000033187"/>
    </source>
</evidence>
<reference evidence="2" key="1">
    <citation type="submission" date="2015-02" db="EMBL/GenBank/DDBJ databases">
        <authorList>
            <person name="Chooi Y.-H."/>
        </authorList>
    </citation>
    <scope>NUCLEOTIDE SEQUENCE [LARGE SCALE GENOMIC DNA]</scope>
    <source>
        <strain evidence="2">strain Y</strain>
    </source>
</reference>
<name>A0A0D6JCV7_9HYPH</name>
<sequence length="116" mass="13246">MHPEKPCLYNAKLIRELQGTVSDRTVVWAISTQAPVLDSKGASLWALTVCRIKKEIRLWLKSSALISVRPTRASPSWKAESREFWIMRKAPTRRRPSSRLLTMVKSSWVCQPSAKP</sequence>
<gene>
    <name evidence="1" type="ORF">YBN1229_v1_0854</name>
</gene>
<accession>A0A0D6JCV7</accession>
<dbReference type="Proteomes" id="UP000033187">
    <property type="component" value="Chromosome 1"/>
</dbReference>
<organism evidence="1 2">
    <name type="scientific">Candidatus Filomicrobium marinum</name>
    <dbReference type="NCBI Taxonomy" id="1608628"/>
    <lineage>
        <taxon>Bacteria</taxon>
        <taxon>Pseudomonadati</taxon>
        <taxon>Pseudomonadota</taxon>
        <taxon>Alphaproteobacteria</taxon>
        <taxon>Hyphomicrobiales</taxon>
        <taxon>Hyphomicrobiaceae</taxon>
        <taxon>Filomicrobium</taxon>
    </lineage>
</organism>
<protein>
    <submittedName>
        <fullName evidence="1">Uncharacterized protein</fullName>
    </submittedName>
</protein>
<dbReference type="AlphaFoldDB" id="A0A0D6JCV7"/>
<dbReference type="KEGG" id="fiy:BN1229_v1_0854"/>
<proteinExistence type="predicted"/>
<dbReference type="EMBL" id="LN829119">
    <property type="protein sequence ID" value="CPR16537.1"/>
    <property type="molecule type" value="Genomic_DNA"/>
</dbReference>
<keyword evidence="2" id="KW-1185">Reference proteome</keyword>